<evidence type="ECO:0000313" key="1">
    <source>
        <dbReference type="EMBL" id="GFU27969.1"/>
    </source>
</evidence>
<comment type="caution">
    <text evidence="1">The sequence shown here is derived from an EMBL/GenBank/DDBJ whole genome shotgun (WGS) entry which is preliminary data.</text>
</comment>
<accession>A0A8X6UJN4</accession>
<reference evidence="1" key="1">
    <citation type="submission" date="2020-08" db="EMBL/GenBank/DDBJ databases">
        <title>Multicomponent nature underlies the extraordinary mechanical properties of spider dragline silk.</title>
        <authorList>
            <person name="Kono N."/>
            <person name="Nakamura H."/>
            <person name="Mori M."/>
            <person name="Yoshida Y."/>
            <person name="Ohtoshi R."/>
            <person name="Malay A.D."/>
            <person name="Moran D.A.P."/>
            <person name="Tomita M."/>
            <person name="Numata K."/>
            <person name="Arakawa K."/>
        </authorList>
    </citation>
    <scope>NUCLEOTIDE SEQUENCE</scope>
</reference>
<sequence length="101" mass="12077">MENDFQKSCPVCRFYYPEDRREVVIDRKIKDNRIVVTAELTKKIDACNVQIFCKGCIKHRVYCTPNRKMSRSNRRKDIETNHTGFGHCYRIYRSSCWGVLH</sequence>
<name>A0A8X6UJN4_NEPPI</name>
<dbReference type="Proteomes" id="UP000887013">
    <property type="component" value="Unassembled WGS sequence"/>
</dbReference>
<organism evidence="1 2">
    <name type="scientific">Nephila pilipes</name>
    <name type="common">Giant wood spider</name>
    <name type="synonym">Nephila maculata</name>
    <dbReference type="NCBI Taxonomy" id="299642"/>
    <lineage>
        <taxon>Eukaryota</taxon>
        <taxon>Metazoa</taxon>
        <taxon>Ecdysozoa</taxon>
        <taxon>Arthropoda</taxon>
        <taxon>Chelicerata</taxon>
        <taxon>Arachnida</taxon>
        <taxon>Araneae</taxon>
        <taxon>Araneomorphae</taxon>
        <taxon>Entelegynae</taxon>
        <taxon>Araneoidea</taxon>
        <taxon>Nephilidae</taxon>
        <taxon>Nephila</taxon>
    </lineage>
</organism>
<protein>
    <submittedName>
        <fullName evidence="1">Uncharacterized protein</fullName>
    </submittedName>
</protein>
<proteinExistence type="predicted"/>
<dbReference type="AlphaFoldDB" id="A0A8X6UJN4"/>
<dbReference type="EMBL" id="BMAW01082208">
    <property type="protein sequence ID" value="GFU27969.1"/>
    <property type="molecule type" value="Genomic_DNA"/>
</dbReference>
<gene>
    <name evidence="1" type="ORF">NPIL_188171</name>
</gene>
<keyword evidence="2" id="KW-1185">Reference proteome</keyword>
<evidence type="ECO:0000313" key="2">
    <source>
        <dbReference type="Proteomes" id="UP000887013"/>
    </source>
</evidence>